<dbReference type="InterPro" id="IPR018060">
    <property type="entry name" value="HTH_AraC"/>
</dbReference>
<keyword evidence="4" id="KW-1185">Reference proteome</keyword>
<organism evidence="3 4">
    <name type="scientific">Ideonella lacteola</name>
    <dbReference type="NCBI Taxonomy" id="2984193"/>
    <lineage>
        <taxon>Bacteria</taxon>
        <taxon>Pseudomonadati</taxon>
        <taxon>Pseudomonadota</taxon>
        <taxon>Betaproteobacteria</taxon>
        <taxon>Burkholderiales</taxon>
        <taxon>Sphaerotilaceae</taxon>
        <taxon>Ideonella</taxon>
    </lineage>
</organism>
<feature type="domain" description="HTH araC/xylS-type" evidence="2">
    <location>
        <begin position="223"/>
        <end position="300"/>
    </location>
</feature>
<dbReference type="SMART" id="SM00342">
    <property type="entry name" value="HTH_ARAC"/>
    <property type="match status" value="1"/>
</dbReference>
<name>A0ABU9BXC8_9BURK</name>
<gene>
    <name evidence="3" type="ORF">AACH06_27760</name>
</gene>
<feature type="region of interest" description="Disordered" evidence="1">
    <location>
        <begin position="1"/>
        <end position="28"/>
    </location>
</feature>
<accession>A0ABU9BXC8</accession>
<protein>
    <submittedName>
        <fullName evidence="3">AraC family transcriptional regulator</fullName>
    </submittedName>
</protein>
<dbReference type="EMBL" id="JBBUTG010000032">
    <property type="protein sequence ID" value="MEK8034630.1"/>
    <property type="molecule type" value="Genomic_DNA"/>
</dbReference>
<proteinExistence type="predicted"/>
<dbReference type="Proteomes" id="UP001371218">
    <property type="component" value="Unassembled WGS sequence"/>
</dbReference>
<comment type="caution">
    <text evidence="3">The sequence shown here is derived from an EMBL/GenBank/DDBJ whole genome shotgun (WGS) entry which is preliminary data.</text>
</comment>
<dbReference type="Pfam" id="PF00165">
    <property type="entry name" value="HTH_AraC"/>
    <property type="match status" value="1"/>
</dbReference>
<evidence type="ECO:0000313" key="3">
    <source>
        <dbReference type="EMBL" id="MEK8034630.1"/>
    </source>
</evidence>
<dbReference type="RefSeq" id="WP_341429058.1">
    <property type="nucleotide sequence ID" value="NZ_JBBUTG010000032.1"/>
</dbReference>
<evidence type="ECO:0000313" key="4">
    <source>
        <dbReference type="Proteomes" id="UP001371218"/>
    </source>
</evidence>
<dbReference type="Gene3D" id="1.10.10.60">
    <property type="entry name" value="Homeodomain-like"/>
    <property type="match status" value="1"/>
</dbReference>
<sequence>METAETLTSARCPDPLTRAPRWGGDDSPTRGRLLLPPAALQGAIVAMIGRDTAAEGIQLSDAQRMTHFPASVLLSLSWYQGLRSGRIHGAGDAAQWQPFGSDMVVTGSQSEPSSFWTPDHGRGCLICFTADVAQHLFGIDPATVIDRHLPADEVMDSSWRPMFDELLATRSDAESMAVVRRHVAPRWQAVLGRSGSTPSLRQVGRQWVNRLAWQANEWRRGQSPRQVERRIKSYSGRSLRDWETLVRTEGLFFSARSRHEAGEPFDWAALAQDEGFSDQSHLIRICRRICGFTPSEFAHRFVHDESFWVYRLWV</sequence>
<reference evidence="3 4" key="1">
    <citation type="submission" date="2024-04" db="EMBL/GenBank/DDBJ databases">
        <title>Novel species of the genus Ideonella isolated from streams.</title>
        <authorList>
            <person name="Lu H."/>
        </authorList>
    </citation>
    <scope>NUCLEOTIDE SEQUENCE [LARGE SCALE GENOMIC DNA]</scope>
    <source>
        <strain evidence="3 4">DXS29W</strain>
    </source>
</reference>
<evidence type="ECO:0000259" key="2">
    <source>
        <dbReference type="PROSITE" id="PS01124"/>
    </source>
</evidence>
<dbReference type="PROSITE" id="PS01124">
    <property type="entry name" value="HTH_ARAC_FAMILY_2"/>
    <property type="match status" value="1"/>
</dbReference>
<evidence type="ECO:0000256" key="1">
    <source>
        <dbReference type="SAM" id="MobiDB-lite"/>
    </source>
</evidence>